<dbReference type="Pfam" id="PF03936">
    <property type="entry name" value="Terpene_synth_C"/>
    <property type="match status" value="1"/>
</dbReference>
<dbReference type="InterPro" id="IPR008949">
    <property type="entry name" value="Isoprenoid_synthase_dom_sf"/>
</dbReference>
<dbReference type="InParanoid" id="A0A0P0W942"/>
<evidence type="ECO:0000259" key="1">
    <source>
        <dbReference type="Pfam" id="PF03936"/>
    </source>
</evidence>
<dbReference type="Gene3D" id="1.10.600.10">
    <property type="entry name" value="Farnesyl Diphosphate Synthase"/>
    <property type="match status" value="1"/>
</dbReference>
<gene>
    <name evidence="2" type="ordered locus">Os04g0339500</name>
    <name evidence="2" type="ORF">OSNPB_040339500</name>
</gene>
<keyword evidence="3" id="KW-1185">Reference proteome</keyword>
<reference evidence="2 3" key="3">
    <citation type="journal article" date="2013" name="Rice">
        <title>Improvement of the Oryza sativa Nipponbare reference genome using next generation sequence and optical map data.</title>
        <authorList>
            <person name="Kawahara Y."/>
            <person name="de la Bastide M."/>
            <person name="Hamilton J.P."/>
            <person name="Kanamori H."/>
            <person name="McCombie W.R."/>
            <person name="Ouyang S."/>
            <person name="Schwartz D.C."/>
            <person name="Tanaka T."/>
            <person name="Wu J."/>
            <person name="Zhou S."/>
            <person name="Childs K.L."/>
            <person name="Davidson R.M."/>
            <person name="Lin H."/>
            <person name="Quesada-Ocampo L."/>
            <person name="Vaillancourt B."/>
            <person name="Sakai H."/>
            <person name="Lee S.S."/>
            <person name="Kim J."/>
            <person name="Numa H."/>
            <person name="Itoh T."/>
            <person name="Buell C.R."/>
            <person name="Matsumoto T."/>
        </authorList>
    </citation>
    <scope>NUCLEOTIDE SEQUENCE [LARGE SCALE GENOMIC DNA]</scope>
    <source>
        <strain evidence="3">cv. Nipponbare</strain>
    </source>
</reference>
<dbReference type="Proteomes" id="UP000059680">
    <property type="component" value="Chromosome 4"/>
</dbReference>
<dbReference type="GO" id="GO:0000287">
    <property type="term" value="F:magnesium ion binding"/>
    <property type="evidence" value="ECO:0007669"/>
    <property type="project" value="InterPro"/>
</dbReference>
<proteinExistence type="predicted"/>
<dbReference type="FunCoup" id="A0A0P0W942">
    <property type="interactions" value="43"/>
</dbReference>
<dbReference type="InterPro" id="IPR005630">
    <property type="entry name" value="Terpene_synthase_metal-bd"/>
</dbReference>
<evidence type="ECO:0000313" key="3">
    <source>
        <dbReference type="Proteomes" id="UP000059680"/>
    </source>
</evidence>
<dbReference type="GO" id="GO:0010333">
    <property type="term" value="F:terpene synthase activity"/>
    <property type="evidence" value="ECO:0007669"/>
    <property type="project" value="InterPro"/>
</dbReference>
<evidence type="ECO:0000313" key="2">
    <source>
        <dbReference type="EMBL" id="BAS88656.1"/>
    </source>
</evidence>
<organism evidence="2 3">
    <name type="scientific">Oryza sativa subsp. japonica</name>
    <name type="common">Rice</name>
    <dbReference type="NCBI Taxonomy" id="39947"/>
    <lineage>
        <taxon>Eukaryota</taxon>
        <taxon>Viridiplantae</taxon>
        <taxon>Streptophyta</taxon>
        <taxon>Embryophyta</taxon>
        <taxon>Tracheophyta</taxon>
        <taxon>Spermatophyta</taxon>
        <taxon>Magnoliopsida</taxon>
        <taxon>Liliopsida</taxon>
        <taxon>Poales</taxon>
        <taxon>Poaceae</taxon>
        <taxon>BOP clade</taxon>
        <taxon>Oryzoideae</taxon>
        <taxon>Oryzeae</taxon>
        <taxon>Oryzinae</taxon>
        <taxon>Oryza</taxon>
        <taxon>Oryza sativa</taxon>
    </lineage>
</organism>
<dbReference type="SUPFAM" id="SSF48576">
    <property type="entry name" value="Terpenoid synthases"/>
    <property type="match status" value="1"/>
</dbReference>
<dbReference type="AlphaFoldDB" id="A0A0P0W942"/>
<feature type="domain" description="Terpene synthase metal-binding" evidence="1">
    <location>
        <begin position="6"/>
        <end position="43"/>
    </location>
</feature>
<dbReference type="STRING" id="39947.A0A0P0W942"/>
<dbReference type="SMR" id="A0A0P0W942"/>
<sequence>MQLGSQNKADMPCSVESYINEHKVTADVAIAKINELVEDEWKTTNQARIDHRDVLPVVQRLINITMAIPLYYSDGIDGFTFGEGIQEVLEKLYVKPIPL</sequence>
<name>A0A0P0W942_ORYSJ</name>
<reference evidence="3" key="1">
    <citation type="journal article" date="2005" name="Nature">
        <title>The map-based sequence of the rice genome.</title>
        <authorList>
            <consortium name="International rice genome sequencing project (IRGSP)"/>
            <person name="Matsumoto T."/>
            <person name="Wu J."/>
            <person name="Kanamori H."/>
            <person name="Katayose Y."/>
            <person name="Fujisawa M."/>
            <person name="Namiki N."/>
            <person name="Mizuno H."/>
            <person name="Yamamoto K."/>
            <person name="Antonio B.A."/>
            <person name="Baba T."/>
            <person name="Sakata K."/>
            <person name="Nagamura Y."/>
            <person name="Aoki H."/>
            <person name="Arikawa K."/>
            <person name="Arita K."/>
            <person name="Bito T."/>
            <person name="Chiden Y."/>
            <person name="Fujitsuka N."/>
            <person name="Fukunaka R."/>
            <person name="Hamada M."/>
            <person name="Harada C."/>
            <person name="Hayashi A."/>
            <person name="Hijishita S."/>
            <person name="Honda M."/>
            <person name="Hosokawa S."/>
            <person name="Ichikawa Y."/>
            <person name="Idonuma A."/>
            <person name="Iijima M."/>
            <person name="Ikeda M."/>
            <person name="Ikeno M."/>
            <person name="Ito K."/>
            <person name="Ito S."/>
            <person name="Ito T."/>
            <person name="Ito Y."/>
            <person name="Ito Y."/>
            <person name="Iwabuchi A."/>
            <person name="Kamiya K."/>
            <person name="Karasawa W."/>
            <person name="Kurita K."/>
            <person name="Katagiri S."/>
            <person name="Kikuta A."/>
            <person name="Kobayashi H."/>
            <person name="Kobayashi N."/>
            <person name="Machita K."/>
            <person name="Maehara T."/>
            <person name="Masukawa M."/>
            <person name="Mizubayashi T."/>
            <person name="Mukai Y."/>
            <person name="Nagasaki H."/>
            <person name="Nagata Y."/>
            <person name="Naito S."/>
            <person name="Nakashima M."/>
            <person name="Nakama Y."/>
            <person name="Nakamichi Y."/>
            <person name="Nakamura M."/>
            <person name="Meguro A."/>
            <person name="Negishi M."/>
            <person name="Ohta I."/>
            <person name="Ohta T."/>
            <person name="Okamoto M."/>
            <person name="Ono N."/>
            <person name="Saji S."/>
            <person name="Sakaguchi M."/>
            <person name="Sakai K."/>
            <person name="Shibata M."/>
            <person name="Shimokawa T."/>
            <person name="Song J."/>
            <person name="Takazaki Y."/>
            <person name="Terasawa K."/>
            <person name="Tsugane M."/>
            <person name="Tsuji K."/>
            <person name="Ueda S."/>
            <person name="Waki K."/>
            <person name="Yamagata H."/>
            <person name="Yamamoto M."/>
            <person name="Yamamoto S."/>
            <person name="Yamane H."/>
            <person name="Yoshiki S."/>
            <person name="Yoshihara R."/>
            <person name="Yukawa K."/>
            <person name="Zhong H."/>
            <person name="Yano M."/>
            <person name="Yuan Q."/>
            <person name="Ouyang S."/>
            <person name="Liu J."/>
            <person name="Jones K.M."/>
            <person name="Gansberger K."/>
            <person name="Moffat K."/>
            <person name="Hill J."/>
            <person name="Bera J."/>
            <person name="Fadrosh D."/>
            <person name="Jin S."/>
            <person name="Johri S."/>
            <person name="Kim M."/>
            <person name="Overton L."/>
            <person name="Reardon M."/>
            <person name="Tsitrin T."/>
            <person name="Vuong H."/>
            <person name="Weaver B."/>
            <person name="Ciecko A."/>
            <person name="Tallon L."/>
            <person name="Jackson J."/>
            <person name="Pai G."/>
            <person name="Aken S.V."/>
            <person name="Utterback T."/>
            <person name="Reidmuller S."/>
            <person name="Feldblyum T."/>
            <person name="Hsiao J."/>
            <person name="Zismann V."/>
            <person name="Iobst S."/>
            <person name="de Vazeille A.R."/>
            <person name="Buell C.R."/>
            <person name="Ying K."/>
            <person name="Li Y."/>
            <person name="Lu T."/>
            <person name="Huang Y."/>
            <person name="Zhao Q."/>
            <person name="Feng Q."/>
            <person name="Zhang L."/>
            <person name="Zhu J."/>
            <person name="Weng Q."/>
            <person name="Mu J."/>
            <person name="Lu Y."/>
            <person name="Fan D."/>
            <person name="Liu Y."/>
            <person name="Guan J."/>
            <person name="Zhang Y."/>
            <person name="Yu S."/>
            <person name="Liu X."/>
            <person name="Zhang Y."/>
            <person name="Hong G."/>
            <person name="Han B."/>
            <person name="Choisne N."/>
            <person name="Demange N."/>
            <person name="Orjeda G."/>
            <person name="Samain S."/>
            <person name="Cattolico L."/>
            <person name="Pelletier E."/>
            <person name="Couloux A."/>
            <person name="Segurens B."/>
            <person name="Wincker P."/>
            <person name="D'Hont A."/>
            <person name="Scarpelli C."/>
            <person name="Weissenbach J."/>
            <person name="Salanoubat M."/>
            <person name="Quetier F."/>
            <person name="Yu Y."/>
            <person name="Kim H.R."/>
            <person name="Rambo T."/>
            <person name="Currie J."/>
            <person name="Collura K."/>
            <person name="Luo M."/>
            <person name="Yang T."/>
            <person name="Ammiraju J.S.S."/>
            <person name="Engler F."/>
            <person name="Soderlund C."/>
            <person name="Wing R.A."/>
            <person name="Palmer L.E."/>
            <person name="de la Bastide M."/>
            <person name="Spiegel L."/>
            <person name="Nascimento L."/>
            <person name="Zutavern T."/>
            <person name="O'Shaughnessy A."/>
            <person name="Dike S."/>
            <person name="Dedhia N."/>
            <person name="Preston R."/>
            <person name="Balija V."/>
            <person name="McCombie W.R."/>
            <person name="Chow T."/>
            <person name="Chen H."/>
            <person name="Chung M."/>
            <person name="Chen C."/>
            <person name="Shaw J."/>
            <person name="Wu H."/>
            <person name="Hsiao K."/>
            <person name="Chao Y."/>
            <person name="Chu M."/>
            <person name="Cheng C."/>
            <person name="Hour A."/>
            <person name="Lee P."/>
            <person name="Lin S."/>
            <person name="Lin Y."/>
            <person name="Liou J."/>
            <person name="Liu S."/>
            <person name="Hsing Y."/>
            <person name="Raghuvanshi S."/>
            <person name="Mohanty A."/>
            <person name="Bharti A.K."/>
            <person name="Gaur A."/>
            <person name="Gupta V."/>
            <person name="Kumar D."/>
            <person name="Ravi V."/>
            <person name="Vij S."/>
            <person name="Kapur A."/>
            <person name="Khurana P."/>
            <person name="Khurana P."/>
            <person name="Khurana J.P."/>
            <person name="Tyagi A.K."/>
            <person name="Gaikwad K."/>
            <person name="Singh A."/>
            <person name="Dalal V."/>
            <person name="Srivastava S."/>
            <person name="Dixit A."/>
            <person name="Pal A.K."/>
            <person name="Ghazi I.A."/>
            <person name="Yadav M."/>
            <person name="Pandit A."/>
            <person name="Bhargava A."/>
            <person name="Sureshbabu K."/>
            <person name="Batra K."/>
            <person name="Sharma T.R."/>
            <person name="Mohapatra T."/>
            <person name="Singh N.K."/>
            <person name="Messing J."/>
            <person name="Nelson A.B."/>
            <person name="Fuks G."/>
            <person name="Kavchok S."/>
            <person name="Keizer G."/>
            <person name="Linton E."/>
            <person name="Llaca V."/>
            <person name="Song R."/>
            <person name="Tanyolac B."/>
            <person name="Young S."/>
            <person name="Ho-Il K."/>
            <person name="Hahn J.H."/>
            <person name="Sangsakoo G."/>
            <person name="Vanavichit A."/>
            <person name="de Mattos Luiz.A.T."/>
            <person name="Zimmer P.D."/>
            <person name="Malone G."/>
            <person name="Dellagostin O."/>
            <person name="de Oliveira A.C."/>
            <person name="Bevan M."/>
            <person name="Bancroft I."/>
            <person name="Minx P."/>
            <person name="Cordum H."/>
            <person name="Wilson R."/>
            <person name="Cheng Z."/>
            <person name="Jin W."/>
            <person name="Jiang J."/>
            <person name="Leong S.A."/>
            <person name="Iwama H."/>
            <person name="Gojobori T."/>
            <person name="Itoh T."/>
            <person name="Niimura Y."/>
            <person name="Fujii Y."/>
            <person name="Habara T."/>
            <person name="Sakai H."/>
            <person name="Sato Y."/>
            <person name="Wilson G."/>
            <person name="Kumar K."/>
            <person name="McCouch S."/>
            <person name="Juretic N."/>
            <person name="Hoen D."/>
            <person name="Wright S."/>
            <person name="Bruskiewich R."/>
            <person name="Bureau T."/>
            <person name="Miyao A."/>
            <person name="Hirochika H."/>
            <person name="Nishikawa T."/>
            <person name="Kadowaki K."/>
            <person name="Sugiura M."/>
            <person name="Burr B."/>
            <person name="Sasaki T."/>
        </authorList>
    </citation>
    <scope>NUCLEOTIDE SEQUENCE [LARGE SCALE GENOMIC DNA]</scope>
    <source>
        <strain evidence="3">cv. Nipponbare</strain>
    </source>
</reference>
<protein>
    <submittedName>
        <fullName evidence="2">Os04g0339500 protein</fullName>
    </submittedName>
</protein>
<reference evidence="2 3" key="2">
    <citation type="journal article" date="2013" name="Plant Cell Physiol.">
        <title>Rice Annotation Project Database (RAP-DB): an integrative and interactive database for rice genomics.</title>
        <authorList>
            <person name="Sakai H."/>
            <person name="Lee S.S."/>
            <person name="Tanaka T."/>
            <person name="Numa H."/>
            <person name="Kim J."/>
            <person name="Kawahara Y."/>
            <person name="Wakimoto H."/>
            <person name="Yang C.C."/>
            <person name="Iwamoto M."/>
            <person name="Abe T."/>
            <person name="Yamada Y."/>
            <person name="Muto A."/>
            <person name="Inokuchi H."/>
            <person name="Ikemura T."/>
            <person name="Matsumoto T."/>
            <person name="Sasaki T."/>
            <person name="Itoh T."/>
        </authorList>
    </citation>
    <scope>NUCLEOTIDE SEQUENCE [LARGE SCALE GENOMIC DNA]</scope>
    <source>
        <strain evidence="3">cv. Nipponbare</strain>
    </source>
</reference>
<dbReference type="EMBL" id="AP014960">
    <property type="protein sequence ID" value="BAS88656.1"/>
    <property type="molecule type" value="Genomic_DNA"/>
</dbReference>
<accession>A0A0P0W942</accession>
<dbReference type="PaxDb" id="39947-A0A0P0W942"/>